<organism evidence="2 3">
    <name type="scientific">Anaerorhabdus furcosa</name>
    <dbReference type="NCBI Taxonomy" id="118967"/>
    <lineage>
        <taxon>Bacteria</taxon>
        <taxon>Bacillati</taxon>
        <taxon>Bacillota</taxon>
        <taxon>Erysipelotrichia</taxon>
        <taxon>Erysipelotrichales</taxon>
        <taxon>Erysipelotrichaceae</taxon>
        <taxon>Anaerorhabdus</taxon>
    </lineage>
</organism>
<dbReference type="AlphaFoldDB" id="A0A1T4PPL9"/>
<name>A0A1T4PPL9_9FIRM</name>
<evidence type="ECO:0000313" key="2">
    <source>
        <dbReference type="EMBL" id="SJZ93493.1"/>
    </source>
</evidence>
<protein>
    <recommendedName>
        <fullName evidence="1">N-acetyltransferase domain-containing protein</fullName>
    </recommendedName>
</protein>
<dbReference type="InterPro" id="IPR031165">
    <property type="entry name" value="GNAT_YJDJ"/>
</dbReference>
<dbReference type="Pfam" id="PF14542">
    <property type="entry name" value="Acetyltransf_CG"/>
    <property type="match status" value="1"/>
</dbReference>
<dbReference type="PROSITE" id="PS51729">
    <property type="entry name" value="GNAT_YJDJ"/>
    <property type="match status" value="1"/>
</dbReference>
<evidence type="ECO:0000259" key="1">
    <source>
        <dbReference type="PROSITE" id="PS51729"/>
    </source>
</evidence>
<keyword evidence="3" id="KW-1185">Reference proteome</keyword>
<reference evidence="3" key="1">
    <citation type="submission" date="2017-02" db="EMBL/GenBank/DDBJ databases">
        <authorList>
            <person name="Varghese N."/>
            <person name="Submissions S."/>
        </authorList>
    </citation>
    <scope>NUCLEOTIDE SEQUENCE [LARGE SCALE GENOMIC DNA]</scope>
    <source>
        <strain evidence="3">ATCC 25662</strain>
    </source>
</reference>
<dbReference type="RefSeq" id="WP_078712493.1">
    <property type="nucleotide sequence ID" value="NZ_FUWY01000007.1"/>
</dbReference>
<dbReference type="PANTHER" id="PTHR31435:SF10">
    <property type="entry name" value="BSR4717 PROTEIN"/>
    <property type="match status" value="1"/>
</dbReference>
<gene>
    <name evidence="2" type="ORF">SAMN02745191_2095</name>
</gene>
<dbReference type="Proteomes" id="UP000243297">
    <property type="component" value="Unassembled WGS sequence"/>
</dbReference>
<proteinExistence type="predicted"/>
<dbReference type="Gene3D" id="3.40.630.30">
    <property type="match status" value="1"/>
</dbReference>
<sequence>MHYEMFNNLIQLRKDDHVLAEISFPEVEQGVVDINHTFVDGSLRGQGVAGTMMMMVAHELKNSNRKALCSCSFAVKWFNEHPEFKALLLD</sequence>
<accession>A0A1T4PPL9</accession>
<evidence type="ECO:0000313" key="3">
    <source>
        <dbReference type="Proteomes" id="UP000243297"/>
    </source>
</evidence>
<dbReference type="InterPro" id="IPR016181">
    <property type="entry name" value="Acyl_CoA_acyltransferase"/>
</dbReference>
<dbReference type="SUPFAM" id="SSF55729">
    <property type="entry name" value="Acyl-CoA N-acyltransferases (Nat)"/>
    <property type="match status" value="1"/>
</dbReference>
<dbReference type="EMBL" id="FUWY01000007">
    <property type="protein sequence ID" value="SJZ93493.1"/>
    <property type="molecule type" value="Genomic_DNA"/>
</dbReference>
<dbReference type="OrthoDB" id="1120671at2"/>
<feature type="domain" description="N-acetyltransferase" evidence="1">
    <location>
        <begin position="2"/>
        <end position="89"/>
    </location>
</feature>
<dbReference type="InterPro" id="IPR045057">
    <property type="entry name" value="Gcn5-rel_NAT"/>
</dbReference>
<dbReference type="PANTHER" id="PTHR31435">
    <property type="entry name" value="PROTEIN NATD1"/>
    <property type="match status" value="1"/>
</dbReference>
<dbReference type="STRING" id="118967.SAMN02745191_2095"/>